<dbReference type="Proteomes" id="UP000034952">
    <property type="component" value="Unassembled WGS sequence"/>
</dbReference>
<evidence type="ECO:0000259" key="1">
    <source>
        <dbReference type="Pfam" id="PF14527"/>
    </source>
</evidence>
<evidence type="ECO:0000313" key="2">
    <source>
        <dbReference type="EMBL" id="KKP66512.1"/>
    </source>
</evidence>
<reference evidence="2 3" key="1">
    <citation type="journal article" date="2015" name="Nature">
        <title>rRNA introns, odd ribosomes, and small enigmatic genomes across a large radiation of phyla.</title>
        <authorList>
            <person name="Brown C.T."/>
            <person name="Hug L.A."/>
            <person name="Thomas B.C."/>
            <person name="Sharon I."/>
            <person name="Castelle C.J."/>
            <person name="Singh A."/>
            <person name="Wilkins M.J."/>
            <person name="Williams K.H."/>
            <person name="Banfield J.F."/>
        </authorList>
    </citation>
    <scope>NUCLEOTIDE SEQUENCE [LARGE SCALE GENOMIC DNA]</scope>
</reference>
<accession>A0A0G0EGU4</accession>
<dbReference type="AlphaFoldDB" id="A0A0G0EGU4"/>
<protein>
    <submittedName>
        <fullName evidence="2">Intein-containing protein</fullName>
    </submittedName>
</protein>
<organism evidence="2 3">
    <name type="scientific">Candidatus Nomurabacteria bacterium GW2011_GWE1_35_16</name>
    <dbReference type="NCBI Taxonomy" id="1618761"/>
    <lineage>
        <taxon>Bacteria</taxon>
        <taxon>Candidatus Nomuraibacteriota</taxon>
    </lineage>
</organism>
<sequence length="224" mass="26273">MGKRGQTPQGKVDIRWSANFAYAIGLLVTDGNLSSDGRHIIFVSKDMEQINNFLKCLKIDVKIGKTISGYDGNFSHRVQLGDVIFYKFLESIGIKAKKSRTIGNILVDKKYFFDYLRGCFDGDGCFYSYWDPRWRSSHMFYLEFTSASFDHIIWLQDEIKKYAKVNGHISGRKKKDFFQLKYAKKEAMEIIKKMYYNKKVVCLSRKKIKIEKALKIEEKQQKQY</sequence>
<dbReference type="Pfam" id="PF14527">
    <property type="entry name" value="LAGLIDADG_WhiA"/>
    <property type="match status" value="1"/>
</dbReference>
<gene>
    <name evidence="2" type="ORF">UR64_C0006G0039</name>
</gene>
<proteinExistence type="predicted"/>
<dbReference type="InterPro" id="IPR027434">
    <property type="entry name" value="Homing_endonucl"/>
</dbReference>
<dbReference type="EMBL" id="LBPY01000006">
    <property type="protein sequence ID" value="KKP66512.1"/>
    <property type="molecule type" value="Genomic_DNA"/>
</dbReference>
<dbReference type="Gene3D" id="3.10.28.10">
    <property type="entry name" value="Homing endonucleases"/>
    <property type="match status" value="1"/>
</dbReference>
<dbReference type="SUPFAM" id="SSF55608">
    <property type="entry name" value="Homing endonucleases"/>
    <property type="match status" value="2"/>
</dbReference>
<dbReference type="InterPro" id="IPR039518">
    <property type="entry name" value="WhiA_LAGLIDADG_dom"/>
</dbReference>
<feature type="domain" description="WhiA LAGLIDADG-like" evidence="1">
    <location>
        <begin position="115"/>
        <end position="194"/>
    </location>
</feature>
<comment type="caution">
    <text evidence="2">The sequence shown here is derived from an EMBL/GenBank/DDBJ whole genome shotgun (WGS) entry which is preliminary data.</text>
</comment>
<name>A0A0G0EGU4_9BACT</name>
<evidence type="ECO:0000313" key="3">
    <source>
        <dbReference type="Proteomes" id="UP000034952"/>
    </source>
</evidence>